<proteinExistence type="predicted"/>
<reference evidence="4 5" key="1">
    <citation type="submission" date="2018-06" db="EMBL/GenBank/DDBJ databases">
        <title>Paenibacillus montanisoli sp. nov., isolated from mountain area soil.</title>
        <authorList>
            <person name="Wu M."/>
        </authorList>
    </citation>
    <scope>NUCLEOTIDE SEQUENCE [LARGE SCALE GENOMIC DNA]</scope>
    <source>
        <strain evidence="4 5">RA17</strain>
    </source>
</reference>
<dbReference type="Pfam" id="PF13439">
    <property type="entry name" value="Glyco_transf_4"/>
    <property type="match status" value="1"/>
</dbReference>
<dbReference type="RefSeq" id="WP_112884802.1">
    <property type="nucleotide sequence ID" value="NZ_QLUW01000005.1"/>
</dbReference>
<dbReference type="Pfam" id="PF00534">
    <property type="entry name" value="Glycos_transf_1"/>
    <property type="match status" value="1"/>
</dbReference>
<keyword evidence="5" id="KW-1185">Reference proteome</keyword>
<dbReference type="InterPro" id="IPR001296">
    <property type="entry name" value="Glyco_trans_1"/>
</dbReference>
<evidence type="ECO:0000313" key="4">
    <source>
        <dbReference type="EMBL" id="RAP74013.1"/>
    </source>
</evidence>
<keyword evidence="1" id="KW-0808">Transferase</keyword>
<dbReference type="AlphaFoldDB" id="A0A328TWS6"/>
<comment type="caution">
    <text evidence="4">The sequence shown here is derived from an EMBL/GenBank/DDBJ whole genome shotgun (WGS) entry which is preliminary data.</text>
</comment>
<evidence type="ECO:0000256" key="1">
    <source>
        <dbReference type="ARBA" id="ARBA00022679"/>
    </source>
</evidence>
<protein>
    <submittedName>
        <fullName evidence="4">Uncharacterized protein</fullName>
    </submittedName>
</protein>
<dbReference type="PANTHER" id="PTHR46401:SF2">
    <property type="entry name" value="GLYCOSYLTRANSFERASE WBBK-RELATED"/>
    <property type="match status" value="1"/>
</dbReference>
<dbReference type="SUPFAM" id="SSF53756">
    <property type="entry name" value="UDP-Glycosyltransferase/glycogen phosphorylase"/>
    <property type="match status" value="1"/>
</dbReference>
<dbReference type="InterPro" id="IPR028098">
    <property type="entry name" value="Glyco_trans_4-like_N"/>
</dbReference>
<sequence length="401" mass="46057">MKILFITTEGFDTPGPNNQMAMVMINDFLDAGFEVHLIQSRRKRINPDIPPLLQGRNGLTYDVIDRNVIDKTRFINRYLDEAIFAIKSYKKWRKIKDADIVFLQSCPTVLYQQIMLKFFNRKPVVYNIYDVFPGHAFDIGVINNKTVYNTLKYIQRFTYKLSTIITVLSQDMKDKVTEQNVPSEKVRVVPAWYDDKAVKEISVENNEFIKKYNIPTDKFYIQFAGTIGYVFNYKAIVEAATILKHEENIVFQIVGDGNVKEQFMDEARDRGLSNIQFYPLQPLEIVPDVYSACSICIIPLKKGVIGNGVPSKAPLLMACRRVIVNSVESNSQYSRMFNENGFGISVSNDDHEALANAILDLYNHPDKVKVMADRAKAFGEVNYTSTINTKKFIQIFQELLR</sequence>
<dbReference type="GO" id="GO:0009103">
    <property type="term" value="P:lipopolysaccharide biosynthetic process"/>
    <property type="evidence" value="ECO:0007669"/>
    <property type="project" value="TreeGrafter"/>
</dbReference>
<feature type="domain" description="Glycosyltransferase subfamily 4-like N-terminal" evidence="3">
    <location>
        <begin position="28"/>
        <end position="194"/>
    </location>
</feature>
<dbReference type="OrthoDB" id="9811902at2"/>
<dbReference type="PANTHER" id="PTHR46401">
    <property type="entry name" value="GLYCOSYLTRANSFERASE WBBK-RELATED"/>
    <property type="match status" value="1"/>
</dbReference>
<feature type="domain" description="Glycosyl transferase family 1" evidence="2">
    <location>
        <begin position="206"/>
        <end position="376"/>
    </location>
</feature>
<evidence type="ECO:0000259" key="3">
    <source>
        <dbReference type="Pfam" id="PF13439"/>
    </source>
</evidence>
<organism evidence="4 5">
    <name type="scientific">Paenibacillus montanisoli</name>
    <dbReference type="NCBI Taxonomy" id="2081970"/>
    <lineage>
        <taxon>Bacteria</taxon>
        <taxon>Bacillati</taxon>
        <taxon>Bacillota</taxon>
        <taxon>Bacilli</taxon>
        <taxon>Bacillales</taxon>
        <taxon>Paenibacillaceae</taxon>
        <taxon>Paenibacillus</taxon>
    </lineage>
</organism>
<dbReference type="EMBL" id="QLUW01000005">
    <property type="protein sequence ID" value="RAP74013.1"/>
    <property type="molecule type" value="Genomic_DNA"/>
</dbReference>
<evidence type="ECO:0000313" key="5">
    <source>
        <dbReference type="Proteomes" id="UP000249260"/>
    </source>
</evidence>
<dbReference type="CDD" id="cd03794">
    <property type="entry name" value="GT4_WbuB-like"/>
    <property type="match status" value="1"/>
</dbReference>
<dbReference type="Gene3D" id="3.40.50.2000">
    <property type="entry name" value="Glycogen Phosphorylase B"/>
    <property type="match status" value="2"/>
</dbReference>
<accession>A0A328TWS6</accession>
<name>A0A328TWS6_9BACL</name>
<dbReference type="Proteomes" id="UP000249260">
    <property type="component" value="Unassembled WGS sequence"/>
</dbReference>
<evidence type="ECO:0000259" key="2">
    <source>
        <dbReference type="Pfam" id="PF00534"/>
    </source>
</evidence>
<dbReference type="GO" id="GO:0016757">
    <property type="term" value="F:glycosyltransferase activity"/>
    <property type="evidence" value="ECO:0007669"/>
    <property type="project" value="InterPro"/>
</dbReference>
<gene>
    <name evidence="4" type="ORF">DL346_23340</name>
</gene>